<keyword evidence="2" id="KW-1185">Reference proteome</keyword>
<comment type="caution">
    <text evidence="1">The sequence shown here is derived from an EMBL/GenBank/DDBJ whole genome shotgun (WGS) entry which is preliminary data.</text>
</comment>
<evidence type="ECO:0000313" key="1">
    <source>
        <dbReference type="EMBL" id="GGJ52661.1"/>
    </source>
</evidence>
<dbReference type="AlphaFoldDB" id="A0A917L8W8"/>
<dbReference type="Proteomes" id="UP000657574">
    <property type="component" value="Unassembled WGS sequence"/>
</dbReference>
<proteinExistence type="predicted"/>
<evidence type="ECO:0000313" key="2">
    <source>
        <dbReference type="Proteomes" id="UP000657574"/>
    </source>
</evidence>
<accession>A0A917L8W8</accession>
<dbReference type="EMBL" id="BMQA01000043">
    <property type="protein sequence ID" value="GGJ52661.1"/>
    <property type="molecule type" value="Genomic_DNA"/>
</dbReference>
<sequence length="82" mass="9181">MLLNLAYLAATKALAVLRLFTMSDHEKDIEILVLRHQLLDLQGQVGKPTFTKTDRAVLGGLLHQLPTDKLRHLLALLPDMLV</sequence>
<reference evidence="1" key="2">
    <citation type="submission" date="2020-09" db="EMBL/GenBank/DDBJ databases">
        <authorList>
            <person name="Sun Q."/>
            <person name="Ohkuma M."/>
        </authorList>
    </citation>
    <scope>NUCLEOTIDE SEQUENCE</scope>
    <source>
        <strain evidence="1">JCM 3086</strain>
    </source>
</reference>
<reference evidence="1" key="1">
    <citation type="journal article" date="2014" name="Int. J. Syst. Evol. Microbiol.">
        <title>Complete genome sequence of Corynebacterium casei LMG S-19264T (=DSM 44701T), isolated from a smear-ripened cheese.</title>
        <authorList>
            <consortium name="US DOE Joint Genome Institute (JGI-PGF)"/>
            <person name="Walter F."/>
            <person name="Albersmeier A."/>
            <person name="Kalinowski J."/>
            <person name="Ruckert C."/>
        </authorList>
    </citation>
    <scope>NUCLEOTIDE SEQUENCE</scope>
    <source>
        <strain evidence="1">JCM 3086</strain>
    </source>
</reference>
<name>A0A917L8W8_9ACTN</name>
<organism evidence="1 2">
    <name type="scientific">Streptomyces brasiliensis</name>
    <dbReference type="NCBI Taxonomy" id="1954"/>
    <lineage>
        <taxon>Bacteria</taxon>
        <taxon>Bacillati</taxon>
        <taxon>Actinomycetota</taxon>
        <taxon>Actinomycetes</taxon>
        <taxon>Kitasatosporales</taxon>
        <taxon>Streptomycetaceae</taxon>
        <taxon>Streptomyces</taxon>
    </lineage>
</organism>
<gene>
    <name evidence="1" type="ORF">GCM10010121_074390</name>
</gene>
<protein>
    <submittedName>
        <fullName evidence="1">Uncharacterized protein</fullName>
    </submittedName>
</protein>
<dbReference type="RefSeq" id="WP_189315770.1">
    <property type="nucleotide sequence ID" value="NZ_BMQA01000043.1"/>
</dbReference>